<comment type="caution">
    <text evidence="1">The sequence shown here is derived from an EMBL/GenBank/DDBJ whole genome shotgun (WGS) entry which is preliminary data.</text>
</comment>
<feature type="non-terminal residue" evidence="1">
    <location>
        <position position="1"/>
    </location>
</feature>
<dbReference type="Proteomes" id="UP000266841">
    <property type="component" value="Unassembled WGS sequence"/>
</dbReference>
<proteinExistence type="predicted"/>
<dbReference type="AlphaFoldDB" id="K0RW62"/>
<keyword evidence="2" id="KW-1185">Reference proteome</keyword>
<evidence type="ECO:0000313" key="1">
    <source>
        <dbReference type="EMBL" id="EJK53086.1"/>
    </source>
</evidence>
<protein>
    <submittedName>
        <fullName evidence="1">Uncharacterized protein</fullName>
    </submittedName>
</protein>
<accession>K0RW62</accession>
<sequence>LDLVHAALQFGLGVEHVLGVELATGAPVLDGHEAEVVAEQQPNDCLRGMSHEDPAAEAGPLGEVGEARGVVQVEVRHEEHVDGLGVDAVEEGKASHSVVAGVDAAVQEDRRAPEGQQVARPADLLAGPEGRYLHRVLHLSVL</sequence>
<name>K0RW62_THAOC</name>
<reference evidence="1 2" key="1">
    <citation type="journal article" date="2012" name="Genome Biol.">
        <title>Genome and low-iron response of an oceanic diatom adapted to chronic iron limitation.</title>
        <authorList>
            <person name="Lommer M."/>
            <person name="Specht M."/>
            <person name="Roy A.S."/>
            <person name="Kraemer L."/>
            <person name="Andreson R."/>
            <person name="Gutowska M.A."/>
            <person name="Wolf J."/>
            <person name="Bergner S.V."/>
            <person name="Schilhabel M.B."/>
            <person name="Klostermeier U.C."/>
            <person name="Beiko R.G."/>
            <person name="Rosenstiel P."/>
            <person name="Hippler M."/>
            <person name="Laroche J."/>
        </authorList>
    </citation>
    <scope>NUCLEOTIDE SEQUENCE [LARGE SCALE GENOMIC DNA]</scope>
    <source>
        <strain evidence="1 2">CCMP1005</strain>
    </source>
</reference>
<evidence type="ECO:0000313" key="2">
    <source>
        <dbReference type="Proteomes" id="UP000266841"/>
    </source>
</evidence>
<gene>
    <name evidence="1" type="ORF">THAOC_27541</name>
</gene>
<organism evidence="1 2">
    <name type="scientific">Thalassiosira oceanica</name>
    <name type="common">Marine diatom</name>
    <dbReference type="NCBI Taxonomy" id="159749"/>
    <lineage>
        <taxon>Eukaryota</taxon>
        <taxon>Sar</taxon>
        <taxon>Stramenopiles</taxon>
        <taxon>Ochrophyta</taxon>
        <taxon>Bacillariophyta</taxon>
        <taxon>Coscinodiscophyceae</taxon>
        <taxon>Thalassiosirophycidae</taxon>
        <taxon>Thalassiosirales</taxon>
        <taxon>Thalassiosiraceae</taxon>
        <taxon>Thalassiosira</taxon>
    </lineage>
</organism>
<dbReference type="EMBL" id="AGNL01038532">
    <property type="protein sequence ID" value="EJK53086.1"/>
    <property type="molecule type" value="Genomic_DNA"/>
</dbReference>